<proteinExistence type="predicted"/>
<feature type="transmembrane region" description="Helical" evidence="1">
    <location>
        <begin position="7"/>
        <end position="29"/>
    </location>
</feature>
<dbReference type="Gene3D" id="3.90.1720.10">
    <property type="entry name" value="endopeptidase domain like (from Nostoc punctiforme)"/>
    <property type="match status" value="1"/>
</dbReference>
<keyword evidence="3" id="KW-1185">Reference proteome</keyword>
<evidence type="ECO:0000313" key="3">
    <source>
        <dbReference type="Proteomes" id="UP000037043"/>
    </source>
</evidence>
<dbReference type="Pfam" id="PF06940">
    <property type="entry name" value="DUF1287"/>
    <property type="match status" value="1"/>
</dbReference>
<gene>
    <name evidence="2" type="ORF">CLHOM_34990</name>
</gene>
<keyword evidence="1" id="KW-1133">Transmembrane helix</keyword>
<comment type="caution">
    <text evidence="2">The sequence shown here is derived from an EMBL/GenBank/DDBJ whole genome shotgun (WGS) entry which is preliminary data.</text>
</comment>
<reference evidence="3" key="1">
    <citation type="submission" date="2015-08" db="EMBL/GenBank/DDBJ databases">
        <title>Genome sequence of the strict anaerobe Clostridium homopropionicum LuHBu1 (DSM 5847T).</title>
        <authorList>
            <person name="Poehlein A."/>
            <person name="Beck M."/>
            <person name="Schiel-Bengelsdorf B."/>
            <person name="Bengelsdorf F.R."/>
            <person name="Daniel R."/>
            <person name="Duerre P."/>
        </authorList>
    </citation>
    <scope>NUCLEOTIDE SEQUENCE [LARGE SCALE GENOMIC DNA]</scope>
    <source>
        <strain evidence="3">DSM 5847</strain>
    </source>
</reference>
<dbReference type="AlphaFoldDB" id="A0A0L6Z5C4"/>
<dbReference type="STRING" id="36844.SAMN04488501_1263"/>
<accession>A0A0L6Z5C4</accession>
<name>A0A0L6Z5C4_9CLOT</name>
<protein>
    <recommendedName>
        <fullName evidence="4">DUF1287 domain-containing protein</fullName>
    </recommendedName>
</protein>
<dbReference type="Proteomes" id="UP000037043">
    <property type="component" value="Unassembled WGS sequence"/>
</dbReference>
<evidence type="ECO:0000256" key="1">
    <source>
        <dbReference type="SAM" id="Phobius"/>
    </source>
</evidence>
<organism evidence="2 3">
    <name type="scientific">Clostridium homopropionicum DSM 5847</name>
    <dbReference type="NCBI Taxonomy" id="1121318"/>
    <lineage>
        <taxon>Bacteria</taxon>
        <taxon>Bacillati</taxon>
        <taxon>Bacillota</taxon>
        <taxon>Clostridia</taxon>
        <taxon>Eubacteriales</taxon>
        <taxon>Clostridiaceae</taxon>
        <taxon>Clostridium</taxon>
    </lineage>
</organism>
<sequence>MKIKQKRIFYIILILIIITFAACVPLYYFNIVPHKAYYGEDFGIETIHSKSDYNNNGIDDYTDILLGARKDAQNKPKYESQYYAGGYPPENQGVCTDVIWRAFKNAGYSLKDMIDKDIKNNLSRYPRVEGKPDTNIDFRRVPNLKVFFQYNSKSLTLDPYKIEQWQPGDIVIFGKNYTHIGIISDKRNKQGIPFLIHNSGQPSREEDALIQWHNAQGITGHYRFDGMQLSLN</sequence>
<keyword evidence="1" id="KW-0812">Transmembrane</keyword>
<dbReference type="InterPro" id="IPR009706">
    <property type="entry name" value="DUF1287"/>
</dbReference>
<dbReference type="PATRIC" id="fig|1121318.3.peg.3498"/>
<dbReference type="EMBL" id="LHUR01000044">
    <property type="protein sequence ID" value="KOA18165.1"/>
    <property type="molecule type" value="Genomic_DNA"/>
</dbReference>
<evidence type="ECO:0008006" key="4">
    <source>
        <dbReference type="Google" id="ProtNLM"/>
    </source>
</evidence>
<keyword evidence="1" id="KW-0472">Membrane</keyword>
<dbReference type="PROSITE" id="PS51257">
    <property type="entry name" value="PROKAR_LIPOPROTEIN"/>
    <property type="match status" value="1"/>
</dbReference>
<evidence type="ECO:0000313" key="2">
    <source>
        <dbReference type="EMBL" id="KOA18165.1"/>
    </source>
</evidence>
<dbReference type="RefSeq" id="WP_052222935.1">
    <property type="nucleotide sequence ID" value="NZ_LHUR01000044.1"/>
</dbReference>